<dbReference type="EMBL" id="JAEUBG010002673">
    <property type="protein sequence ID" value="KAH3684186.1"/>
    <property type="molecule type" value="Genomic_DNA"/>
</dbReference>
<accession>A0A9P8TMW9</accession>
<keyword evidence="2" id="KW-1185">Reference proteome</keyword>
<name>A0A9P8TMW9_WICPI</name>
<protein>
    <submittedName>
        <fullName evidence="1">Uncharacterized protein</fullName>
    </submittedName>
</protein>
<dbReference type="Proteomes" id="UP000774326">
    <property type="component" value="Unassembled WGS sequence"/>
</dbReference>
<reference evidence="1" key="2">
    <citation type="submission" date="2021-01" db="EMBL/GenBank/DDBJ databases">
        <authorList>
            <person name="Schikora-Tamarit M.A."/>
        </authorList>
    </citation>
    <scope>NUCLEOTIDE SEQUENCE</scope>
    <source>
        <strain evidence="1">CBS2887</strain>
    </source>
</reference>
<dbReference type="AlphaFoldDB" id="A0A9P8TMW9"/>
<evidence type="ECO:0000313" key="2">
    <source>
        <dbReference type="Proteomes" id="UP000774326"/>
    </source>
</evidence>
<gene>
    <name evidence="1" type="ORF">WICPIJ_004829</name>
</gene>
<reference evidence="1" key="1">
    <citation type="journal article" date="2021" name="Open Biol.">
        <title>Shared evolutionary footprints suggest mitochondrial oxidative damage underlies multiple complex I losses in fungi.</title>
        <authorList>
            <person name="Schikora-Tamarit M.A."/>
            <person name="Marcet-Houben M."/>
            <person name="Nosek J."/>
            <person name="Gabaldon T."/>
        </authorList>
    </citation>
    <scope>NUCLEOTIDE SEQUENCE</scope>
    <source>
        <strain evidence="1">CBS2887</strain>
    </source>
</reference>
<organism evidence="1 2">
    <name type="scientific">Wickerhamomyces pijperi</name>
    <name type="common">Yeast</name>
    <name type="synonym">Pichia pijperi</name>
    <dbReference type="NCBI Taxonomy" id="599730"/>
    <lineage>
        <taxon>Eukaryota</taxon>
        <taxon>Fungi</taxon>
        <taxon>Dikarya</taxon>
        <taxon>Ascomycota</taxon>
        <taxon>Saccharomycotina</taxon>
        <taxon>Saccharomycetes</taxon>
        <taxon>Phaffomycetales</taxon>
        <taxon>Wickerhamomycetaceae</taxon>
        <taxon>Wickerhamomyces</taxon>
    </lineage>
</organism>
<evidence type="ECO:0000313" key="1">
    <source>
        <dbReference type="EMBL" id="KAH3684186.1"/>
    </source>
</evidence>
<comment type="caution">
    <text evidence="1">The sequence shown here is derived from an EMBL/GenBank/DDBJ whole genome shotgun (WGS) entry which is preliminary data.</text>
</comment>
<sequence>MIRSKTFSSSVFNLSALDTSDDSILWFKPLRLDEPEAPPVSNNADNAAEDALLLYPKCLLLLDVDSFGLDWPCFGKVSSFLKLLMKVSMSKSRELCSLISSGWSIKISRDRFKMDSLTAKEFGDK</sequence>
<proteinExistence type="predicted"/>